<evidence type="ECO:0000256" key="1">
    <source>
        <dbReference type="SAM" id="MobiDB-lite"/>
    </source>
</evidence>
<accession>A0ABW7TJJ8</accession>
<gene>
    <name evidence="2" type="ORF">ACH4WX_10850</name>
</gene>
<protein>
    <submittedName>
        <fullName evidence="2">Uncharacterized protein</fullName>
    </submittedName>
</protein>
<proteinExistence type="predicted"/>
<dbReference type="GeneID" id="93508816"/>
<reference evidence="2 3" key="1">
    <citation type="submission" date="2024-10" db="EMBL/GenBank/DDBJ databases">
        <title>The Natural Products Discovery Center: Release of the First 8490 Sequenced Strains for Exploring Actinobacteria Biosynthetic Diversity.</title>
        <authorList>
            <person name="Kalkreuter E."/>
            <person name="Kautsar S.A."/>
            <person name="Yang D."/>
            <person name="Bader C.D."/>
            <person name="Teijaro C.N."/>
            <person name="Fluegel L."/>
            <person name="Davis C.M."/>
            <person name="Simpson J.R."/>
            <person name="Lauterbach L."/>
            <person name="Steele A.D."/>
            <person name="Gui C."/>
            <person name="Meng S."/>
            <person name="Li G."/>
            <person name="Viehrig K."/>
            <person name="Ye F."/>
            <person name="Su P."/>
            <person name="Kiefer A.F."/>
            <person name="Nichols A."/>
            <person name="Cepeda A.J."/>
            <person name="Yan W."/>
            <person name="Fan B."/>
            <person name="Jiang Y."/>
            <person name="Adhikari A."/>
            <person name="Zheng C.-J."/>
            <person name="Schuster L."/>
            <person name="Cowan T.M."/>
            <person name="Smanski M.J."/>
            <person name="Chevrette M.G."/>
            <person name="De Carvalho L.P.S."/>
            <person name="Shen B."/>
        </authorList>
    </citation>
    <scope>NUCLEOTIDE SEQUENCE [LARGE SCALE GENOMIC DNA]</scope>
    <source>
        <strain evidence="2 3">NPDC020568</strain>
    </source>
</reference>
<dbReference type="RefSeq" id="WP_033244785.1">
    <property type="nucleotide sequence ID" value="NZ_JBIRUQ010000002.1"/>
</dbReference>
<evidence type="ECO:0000313" key="2">
    <source>
        <dbReference type="EMBL" id="MFI1461206.1"/>
    </source>
</evidence>
<dbReference type="EMBL" id="JBIRUQ010000002">
    <property type="protein sequence ID" value="MFI1461206.1"/>
    <property type="molecule type" value="Genomic_DNA"/>
</dbReference>
<feature type="region of interest" description="Disordered" evidence="1">
    <location>
        <begin position="37"/>
        <end position="71"/>
    </location>
</feature>
<organism evidence="2 3">
    <name type="scientific">Nocardia carnea</name>
    <dbReference type="NCBI Taxonomy" id="37328"/>
    <lineage>
        <taxon>Bacteria</taxon>
        <taxon>Bacillati</taxon>
        <taxon>Actinomycetota</taxon>
        <taxon>Actinomycetes</taxon>
        <taxon>Mycobacteriales</taxon>
        <taxon>Nocardiaceae</taxon>
        <taxon>Nocardia</taxon>
    </lineage>
</organism>
<evidence type="ECO:0000313" key="3">
    <source>
        <dbReference type="Proteomes" id="UP001611263"/>
    </source>
</evidence>
<sequence>MPRGAGDTSGVPELLASEEGIGVRAARRQRIGTFEQYLGSPHPAGWKPRNPADAASHRAEPPLGWDPTRPSGRYLFEWTGDVS</sequence>
<dbReference type="Proteomes" id="UP001611263">
    <property type="component" value="Unassembled WGS sequence"/>
</dbReference>
<comment type="caution">
    <text evidence="2">The sequence shown here is derived from an EMBL/GenBank/DDBJ whole genome shotgun (WGS) entry which is preliminary data.</text>
</comment>
<keyword evidence="3" id="KW-1185">Reference proteome</keyword>
<name>A0ABW7TJJ8_9NOCA</name>